<protein>
    <submittedName>
        <fullName evidence="2">Pilus assembly protein</fullName>
    </submittedName>
</protein>
<evidence type="ECO:0000313" key="2">
    <source>
        <dbReference type="EMBL" id="MCO6045221.1"/>
    </source>
</evidence>
<keyword evidence="3" id="KW-1185">Reference proteome</keyword>
<evidence type="ECO:0000313" key="3">
    <source>
        <dbReference type="Proteomes" id="UP001155241"/>
    </source>
</evidence>
<proteinExistence type="predicted"/>
<organism evidence="2 3">
    <name type="scientific">Aeoliella straminimaris</name>
    <dbReference type="NCBI Taxonomy" id="2954799"/>
    <lineage>
        <taxon>Bacteria</taxon>
        <taxon>Pseudomonadati</taxon>
        <taxon>Planctomycetota</taxon>
        <taxon>Planctomycetia</taxon>
        <taxon>Pirellulales</taxon>
        <taxon>Lacipirellulaceae</taxon>
        <taxon>Aeoliella</taxon>
    </lineage>
</organism>
<dbReference type="Proteomes" id="UP001155241">
    <property type="component" value="Unassembled WGS sequence"/>
</dbReference>
<gene>
    <name evidence="2" type="ORF">NG895_15015</name>
</gene>
<comment type="caution">
    <text evidence="2">The sequence shown here is derived from an EMBL/GenBank/DDBJ whole genome shotgun (WGS) entry which is preliminary data.</text>
</comment>
<dbReference type="EMBL" id="JAMXLR010000051">
    <property type="protein sequence ID" value="MCO6045221.1"/>
    <property type="molecule type" value="Genomic_DNA"/>
</dbReference>
<sequence length="136" mass="14370">MECAIVAPLLTLLVLGAIDLGQYANVQQTVSDASREGARVAARYDTALVSQVEAAVRDYLQEAFPGKPDTTIAAMTQVSVTKANGGTISEGKLTTVGTGGEVNVTVSVSYDDLRWVHGFPGINGKQVVSKTVMRRE</sequence>
<dbReference type="RefSeq" id="WP_252853330.1">
    <property type="nucleotide sequence ID" value="NZ_JAMXLR010000051.1"/>
</dbReference>
<dbReference type="AlphaFoldDB" id="A0A9X2JGX9"/>
<feature type="domain" description="TadE-like" evidence="1">
    <location>
        <begin position="2"/>
        <end position="39"/>
    </location>
</feature>
<reference evidence="2" key="1">
    <citation type="submission" date="2022-06" db="EMBL/GenBank/DDBJ databases">
        <title>Aeoliella straminimaris, a novel planctomycete from sediments.</title>
        <authorList>
            <person name="Vitorino I.R."/>
            <person name="Lage O.M."/>
        </authorList>
    </citation>
    <scope>NUCLEOTIDE SEQUENCE</scope>
    <source>
        <strain evidence="2">ICT_H6.2</strain>
    </source>
</reference>
<accession>A0A9X2JGX9</accession>
<name>A0A9X2JGX9_9BACT</name>
<dbReference type="Pfam" id="PF07811">
    <property type="entry name" value="TadE"/>
    <property type="match status" value="1"/>
</dbReference>
<evidence type="ECO:0000259" key="1">
    <source>
        <dbReference type="Pfam" id="PF07811"/>
    </source>
</evidence>
<dbReference type="InterPro" id="IPR012495">
    <property type="entry name" value="TadE-like_dom"/>
</dbReference>